<evidence type="ECO:0000256" key="1">
    <source>
        <dbReference type="SAM" id="MobiDB-lite"/>
    </source>
</evidence>
<feature type="compositionally biased region" description="Basic and acidic residues" evidence="1">
    <location>
        <begin position="253"/>
        <end position="267"/>
    </location>
</feature>
<dbReference type="EMBL" id="JAABOA010002714">
    <property type="protein sequence ID" value="KAF9579499.1"/>
    <property type="molecule type" value="Genomic_DNA"/>
</dbReference>
<evidence type="ECO:0000313" key="3">
    <source>
        <dbReference type="EMBL" id="KAF9579499.1"/>
    </source>
</evidence>
<feature type="compositionally biased region" description="Polar residues" evidence="1">
    <location>
        <begin position="508"/>
        <end position="518"/>
    </location>
</feature>
<name>A0A9P6FQG3_9FUNG</name>
<protein>
    <recommendedName>
        <fullName evidence="2">SWIRM domain-containing protein</fullName>
    </recommendedName>
</protein>
<feature type="compositionally biased region" description="Basic and acidic residues" evidence="1">
    <location>
        <begin position="405"/>
        <end position="416"/>
    </location>
</feature>
<reference evidence="3" key="1">
    <citation type="journal article" date="2020" name="Fungal Divers.">
        <title>Resolving the Mortierellaceae phylogeny through synthesis of multi-gene phylogenetics and phylogenomics.</title>
        <authorList>
            <person name="Vandepol N."/>
            <person name="Liber J."/>
            <person name="Desiro A."/>
            <person name="Na H."/>
            <person name="Kennedy M."/>
            <person name="Barry K."/>
            <person name="Grigoriev I.V."/>
            <person name="Miller A.N."/>
            <person name="O'Donnell K."/>
            <person name="Stajich J.E."/>
            <person name="Bonito G."/>
        </authorList>
    </citation>
    <scope>NUCLEOTIDE SEQUENCE</scope>
    <source>
        <strain evidence="3">KOD1015</strain>
    </source>
</reference>
<feature type="compositionally biased region" description="Polar residues" evidence="1">
    <location>
        <begin position="138"/>
        <end position="147"/>
    </location>
</feature>
<feature type="compositionally biased region" description="Polar residues" evidence="1">
    <location>
        <begin position="1"/>
        <end position="15"/>
    </location>
</feature>
<dbReference type="GO" id="GO:0010468">
    <property type="term" value="P:regulation of gene expression"/>
    <property type="evidence" value="ECO:0007669"/>
    <property type="project" value="UniProtKB-ARBA"/>
</dbReference>
<feature type="region of interest" description="Disordered" evidence="1">
    <location>
        <begin position="589"/>
        <end position="637"/>
    </location>
</feature>
<keyword evidence="4" id="KW-1185">Reference proteome</keyword>
<feature type="compositionally biased region" description="Basic and acidic residues" evidence="1">
    <location>
        <begin position="784"/>
        <end position="797"/>
    </location>
</feature>
<dbReference type="FunFam" id="1.10.10.10:FF:000087">
    <property type="entry name" value="Transcriptional adapter 2"/>
    <property type="match status" value="1"/>
</dbReference>
<sequence>MMTAMSTHPSATLTPSLPRPLHPTPSTQHTPVPTPTPPMPLPVSVPRSGSTMAQPVGTRNDASPTHRPSLQPLSPPMLTQDSDSDSGSLLKCSSSQPYSPNKPSQEPLLPPQSFNHPAEHSDSSSRTMLGRSCPPGTPAQQTLNISPTAAGRLPVRLGLSDPRLHCYMRGAPQSKAICAVVPSQPRQDRMTHDPAHALQQQLLRHQHQQQQQEVEEEEEEEVDEMQEVQEVEKQEQTKRQTQQHQTRQGQAQEQKRQQDRQAQEHMPRISSLQHHVRSGLGIFDKDLLAKSKLEEAVTSVTGDHRHIPFAQGHVNPEADVRRSWSREHTPLIRDHFSSGLQDRPHLSEDNLPGLGYDFADDSFRVDSPPSNHSSRVTKHSLSPPTSLPSPSPSLISLSPDLPGSVRDRTNFSDREGPIPYRTAPTHLKQGSLSQRRDSSLHRAGPLFGPGTMPQPNLTPPPSAWPAYELDSRTFSAQSVSPQPNRPRSLSKFSTKLHHSRIPFRSPDRQSSQELRTLSTEASATSDTFFKMDFYELYLKNPKLLRPQGGRIEERAQWARRHSTSSGLGFGQASHGLVNTEGSLQGRMEDVRGTSAGGPYPTTSSKVKGKLKASSKGTGGSKANTAAVPKKPSGVSRRQSMPLILTATRRVLRNEDVKPGMTTDQDRYSLTKDTGEMIQSLGVRSPEKAASRKPWSRSVSTLPMSNSSISMLEMTSSSRATDEHDSGSDDVPSGNEEYDEDYENGHTALRHKKTHSMSKSEHPGLSGSVHSKKHSRKRSSITLQQDEHGHGGHGESSSKARKKMKKSVDPDSAPATGFRHGGERVVQEPEELVDIEPDIGPVWMLDSHPPPRVIWKGQPLSIVGKLGYERLHPYEEHIASTLRLSPAQYLSCKRILIMASREYLANPDGKQFRKSDAQKLCRIDVNKTSRLWEVFAKIGWLAGITEKDI</sequence>
<proteinExistence type="predicted"/>
<dbReference type="OrthoDB" id="5598695at2759"/>
<feature type="compositionally biased region" description="Polar residues" evidence="1">
    <location>
        <begin position="60"/>
        <end position="72"/>
    </location>
</feature>
<comment type="caution">
    <text evidence="3">The sequence shown here is derived from an EMBL/GenBank/DDBJ whole genome shotgun (WGS) entry which is preliminary data.</text>
</comment>
<accession>A0A9P6FQG3</accession>
<feature type="compositionally biased region" description="Polar residues" evidence="1">
    <location>
        <begin position="472"/>
        <end position="493"/>
    </location>
</feature>
<organism evidence="3 4">
    <name type="scientific">Lunasporangiospora selenospora</name>
    <dbReference type="NCBI Taxonomy" id="979761"/>
    <lineage>
        <taxon>Eukaryota</taxon>
        <taxon>Fungi</taxon>
        <taxon>Fungi incertae sedis</taxon>
        <taxon>Mucoromycota</taxon>
        <taxon>Mortierellomycotina</taxon>
        <taxon>Mortierellomycetes</taxon>
        <taxon>Mortierellales</taxon>
        <taxon>Mortierellaceae</taxon>
        <taxon>Lunasporangiospora</taxon>
    </lineage>
</organism>
<dbReference type="SUPFAM" id="SSF46689">
    <property type="entry name" value="Homeodomain-like"/>
    <property type="match status" value="1"/>
</dbReference>
<evidence type="ECO:0000313" key="4">
    <source>
        <dbReference type="Proteomes" id="UP000780801"/>
    </source>
</evidence>
<dbReference type="Pfam" id="PF04433">
    <property type="entry name" value="SWIRM"/>
    <property type="match status" value="1"/>
</dbReference>
<feature type="compositionally biased region" description="Low complexity" evidence="1">
    <location>
        <begin position="392"/>
        <end position="404"/>
    </location>
</feature>
<dbReference type="InterPro" id="IPR036388">
    <property type="entry name" value="WH-like_DNA-bd_sf"/>
</dbReference>
<feature type="region of interest" description="Disordered" evidence="1">
    <location>
        <begin position="202"/>
        <end position="273"/>
    </location>
</feature>
<evidence type="ECO:0000259" key="2">
    <source>
        <dbReference type="Pfam" id="PF04433"/>
    </source>
</evidence>
<dbReference type="Gene3D" id="1.10.10.10">
    <property type="entry name" value="Winged helix-like DNA-binding domain superfamily/Winged helix DNA-binding domain"/>
    <property type="match status" value="1"/>
</dbReference>
<feature type="compositionally biased region" description="Low complexity" evidence="1">
    <location>
        <begin position="202"/>
        <end position="212"/>
    </location>
</feature>
<dbReference type="InterPro" id="IPR009057">
    <property type="entry name" value="Homeodomain-like_sf"/>
</dbReference>
<feature type="region of interest" description="Disordered" evidence="1">
    <location>
        <begin position="365"/>
        <end position="518"/>
    </location>
</feature>
<feature type="compositionally biased region" description="Basic residues" evidence="1">
    <location>
        <begin position="769"/>
        <end position="778"/>
    </location>
</feature>
<dbReference type="AlphaFoldDB" id="A0A9P6FQG3"/>
<feature type="region of interest" description="Disordered" evidence="1">
    <location>
        <begin position="1"/>
        <end position="148"/>
    </location>
</feature>
<feature type="compositionally biased region" description="Low complexity" evidence="1">
    <location>
        <begin position="78"/>
        <end position="95"/>
    </location>
</feature>
<dbReference type="Proteomes" id="UP000780801">
    <property type="component" value="Unassembled WGS sequence"/>
</dbReference>
<gene>
    <name evidence="3" type="ORF">BGW38_004219</name>
</gene>
<feature type="domain" description="SWIRM" evidence="2">
    <location>
        <begin position="868"/>
        <end position="940"/>
    </location>
</feature>
<dbReference type="InterPro" id="IPR007526">
    <property type="entry name" value="SWIRM"/>
</dbReference>
<feature type="compositionally biased region" description="Low complexity" evidence="1">
    <location>
        <begin position="239"/>
        <end position="252"/>
    </location>
</feature>
<feature type="compositionally biased region" description="Pro residues" evidence="1">
    <location>
        <begin position="32"/>
        <end position="43"/>
    </location>
</feature>
<feature type="compositionally biased region" description="Low complexity" evidence="1">
    <location>
        <begin position="704"/>
        <end position="717"/>
    </location>
</feature>
<feature type="compositionally biased region" description="Acidic residues" evidence="1">
    <location>
        <begin position="213"/>
        <end position="229"/>
    </location>
</feature>
<feature type="region of interest" description="Disordered" evidence="1">
    <location>
        <begin position="677"/>
        <end position="819"/>
    </location>
</feature>